<dbReference type="Proteomes" id="UP000299102">
    <property type="component" value="Unassembled WGS sequence"/>
</dbReference>
<accession>A0A4C1YFC5</accession>
<sequence>MRKQVRVDKTAGGELVRLRGRALSPPCWPGSVEELYQSNSVTHRLTVSLSTLAIEIGVLRLFDHVEKMNESRLTIQIYTANVCDGEVGKGLPRQSYADHIGGILKKGQILGPSKPTSLHEKTDGLSRSAYGNLHQHLIKHIRHWSFEGAEGNY</sequence>
<name>A0A4C1YFC5_EUMVA</name>
<evidence type="ECO:0000313" key="1">
    <source>
        <dbReference type="EMBL" id="GBP75071.1"/>
    </source>
</evidence>
<proteinExistence type="predicted"/>
<keyword evidence="2" id="KW-1185">Reference proteome</keyword>
<evidence type="ECO:0000313" key="2">
    <source>
        <dbReference type="Proteomes" id="UP000299102"/>
    </source>
</evidence>
<reference evidence="1 2" key="1">
    <citation type="journal article" date="2019" name="Commun. Biol.">
        <title>The bagworm genome reveals a unique fibroin gene that provides high tensile strength.</title>
        <authorList>
            <person name="Kono N."/>
            <person name="Nakamura H."/>
            <person name="Ohtoshi R."/>
            <person name="Tomita M."/>
            <person name="Numata K."/>
            <person name="Arakawa K."/>
        </authorList>
    </citation>
    <scope>NUCLEOTIDE SEQUENCE [LARGE SCALE GENOMIC DNA]</scope>
</reference>
<organism evidence="1 2">
    <name type="scientific">Eumeta variegata</name>
    <name type="common">Bagworm moth</name>
    <name type="synonym">Eumeta japonica</name>
    <dbReference type="NCBI Taxonomy" id="151549"/>
    <lineage>
        <taxon>Eukaryota</taxon>
        <taxon>Metazoa</taxon>
        <taxon>Ecdysozoa</taxon>
        <taxon>Arthropoda</taxon>
        <taxon>Hexapoda</taxon>
        <taxon>Insecta</taxon>
        <taxon>Pterygota</taxon>
        <taxon>Neoptera</taxon>
        <taxon>Endopterygota</taxon>
        <taxon>Lepidoptera</taxon>
        <taxon>Glossata</taxon>
        <taxon>Ditrysia</taxon>
        <taxon>Tineoidea</taxon>
        <taxon>Psychidae</taxon>
        <taxon>Oiketicinae</taxon>
        <taxon>Eumeta</taxon>
    </lineage>
</organism>
<comment type="caution">
    <text evidence="1">The sequence shown here is derived from an EMBL/GenBank/DDBJ whole genome shotgun (WGS) entry which is preliminary data.</text>
</comment>
<dbReference type="AlphaFoldDB" id="A0A4C1YFC5"/>
<gene>
    <name evidence="1" type="ORF">EVAR_48751_1</name>
</gene>
<protein>
    <submittedName>
        <fullName evidence="1">Uncharacterized protein</fullName>
    </submittedName>
</protein>
<dbReference type="EMBL" id="BGZK01001234">
    <property type="protein sequence ID" value="GBP75071.1"/>
    <property type="molecule type" value="Genomic_DNA"/>
</dbReference>
<dbReference type="OrthoDB" id="425681at2759"/>